<reference evidence="8 9" key="1">
    <citation type="submission" date="2018-05" db="EMBL/GenBank/DDBJ databases">
        <title>Pararhodobacter marina sp. nov., isolated from deep-sea water of the Indian Ocean.</title>
        <authorList>
            <person name="Lai Q.Sr."/>
            <person name="Liu X."/>
            <person name="Shao Z."/>
        </authorList>
    </citation>
    <scope>NUCLEOTIDE SEQUENCE [LARGE SCALE GENOMIC DNA]</scope>
    <source>
        <strain evidence="8 9">CIC4N-9</strain>
    </source>
</reference>
<dbReference type="Pfam" id="PF11939">
    <property type="entry name" value="NiFe-hyd_HybE"/>
    <property type="match status" value="1"/>
</dbReference>
<dbReference type="Pfam" id="PF00301">
    <property type="entry name" value="Rubredoxin"/>
    <property type="match status" value="1"/>
</dbReference>
<dbReference type="AlphaFoldDB" id="A0A2U2CEW0"/>
<dbReference type="PROSITE" id="PS50903">
    <property type="entry name" value="RUBREDOXIN_LIKE"/>
    <property type="match status" value="1"/>
</dbReference>
<dbReference type="SUPFAM" id="SSF57802">
    <property type="entry name" value="Rubredoxin-like"/>
    <property type="match status" value="1"/>
</dbReference>
<dbReference type="Gene3D" id="2.20.28.10">
    <property type="match status" value="1"/>
</dbReference>
<keyword evidence="5" id="KW-0408">Iron</keyword>
<dbReference type="InterPro" id="IPR023994">
    <property type="entry name" value="NiFe-hyd_HybE"/>
</dbReference>
<keyword evidence="3" id="KW-0479">Metal-binding</keyword>
<keyword evidence="4" id="KW-0249">Electron transport</keyword>
<evidence type="ECO:0000256" key="4">
    <source>
        <dbReference type="ARBA" id="ARBA00022982"/>
    </source>
</evidence>
<sequence>MSGFEGSYGGHAARISDQAVMECKICWSVYDPAIGDPTRQIDPGTPFTLLPDDWSCPTCSAEPHQFMVLRDPGAEAHLQAQRIKAATGRLEADFTEVWHAKMRDVPLVNKALKVQAVGFRAHEGQFLGVLISPWFMNLILLPDTQDWSALVTGEKEVVDFPSGAYEFIHNTREMTGGYKACSLFSPMGDFTRQQDAVDVAHAVMQAIFDPANRAETDRRADIRARREAQIAAETAPDEADETAEPAAPTRRALITAGLGADLQPGP</sequence>
<dbReference type="PANTHER" id="PTHR47627">
    <property type="entry name" value="RUBREDOXIN"/>
    <property type="match status" value="1"/>
</dbReference>
<gene>
    <name evidence="8" type="ORF">C4N9_06715</name>
</gene>
<evidence type="ECO:0000256" key="2">
    <source>
        <dbReference type="ARBA" id="ARBA00022448"/>
    </source>
</evidence>
<keyword evidence="2" id="KW-0813">Transport</keyword>
<evidence type="ECO:0000256" key="1">
    <source>
        <dbReference type="ARBA" id="ARBA00001965"/>
    </source>
</evidence>
<proteinExistence type="predicted"/>
<dbReference type="GeneID" id="94364573"/>
<feature type="domain" description="Rubredoxin-like" evidence="7">
    <location>
        <begin position="18"/>
        <end position="69"/>
    </location>
</feature>
<accession>A0A2U2CEW0</accession>
<organism evidence="8 9">
    <name type="scientific">Pararhodobacter marinus</name>
    <dbReference type="NCBI Taxonomy" id="2184063"/>
    <lineage>
        <taxon>Bacteria</taxon>
        <taxon>Pseudomonadati</taxon>
        <taxon>Pseudomonadota</taxon>
        <taxon>Alphaproteobacteria</taxon>
        <taxon>Rhodobacterales</taxon>
        <taxon>Paracoccaceae</taxon>
        <taxon>Pararhodobacter</taxon>
    </lineage>
</organism>
<evidence type="ECO:0000259" key="7">
    <source>
        <dbReference type="PROSITE" id="PS50903"/>
    </source>
</evidence>
<dbReference type="Proteomes" id="UP000244940">
    <property type="component" value="Unassembled WGS sequence"/>
</dbReference>
<evidence type="ECO:0000256" key="5">
    <source>
        <dbReference type="ARBA" id="ARBA00023004"/>
    </source>
</evidence>
<dbReference type="PRINTS" id="PR00163">
    <property type="entry name" value="RUBREDOXIN"/>
</dbReference>
<dbReference type="InterPro" id="IPR024934">
    <property type="entry name" value="Rubredoxin-like_dom"/>
</dbReference>
<protein>
    <submittedName>
        <fullName evidence="8">Rubredoxin</fullName>
    </submittedName>
</protein>
<dbReference type="NCBIfam" id="TIGR03993">
    <property type="entry name" value="hydrog_HybE"/>
    <property type="match status" value="1"/>
</dbReference>
<dbReference type="InterPro" id="IPR024935">
    <property type="entry name" value="Rubredoxin_dom"/>
</dbReference>
<name>A0A2U2CEW0_9RHOB</name>
<comment type="cofactor">
    <cofactor evidence="1">
        <name>Fe(3+)</name>
        <dbReference type="ChEBI" id="CHEBI:29034"/>
    </cofactor>
</comment>
<dbReference type="GO" id="GO:0009055">
    <property type="term" value="F:electron transfer activity"/>
    <property type="evidence" value="ECO:0007669"/>
    <property type="project" value="TreeGrafter"/>
</dbReference>
<dbReference type="InterPro" id="IPR050526">
    <property type="entry name" value="Rubredoxin_ET"/>
</dbReference>
<dbReference type="PANTHER" id="PTHR47627:SF1">
    <property type="entry name" value="RUBREDOXIN-1-RELATED"/>
    <property type="match status" value="1"/>
</dbReference>
<comment type="caution">
    <text evidence="8">The sequence shown here is derived from an EMBL/GenBank/DDBJ whole genome shotgun (WGS) entry which is preliminary data.</text>
</comment>
<evidence type="ECO:0000313" key="8">
    <source>
        <dbReference type="EMBL" id="PWE30369.1"/>
    </source>
</evidence>
<evidence type="ECO:0000256" key="6">
    <source>
        <dbReference type="SAM" id="MobiDB-lite"/>
    </source>
</evidence>
<dbReference type="GO" id="GO:0005506">
    <property type="term" value="F:iron ion binding"/>
    <property type="evidence" value="ECO:0007669"/>
    <property type="project" value="InterPro"/>
</dbReference>
<dbReference type="CDD" id="cd00730">
    <property type="entry name" value="rubredoxin"/>
    <property type="match status" value="1"/>
</dbReference>
<dbReference type="EMBL" id="QEYD01000003">
    <property type="protein sequence ID" value="PWE30369.1"/>
    <property type="molecule type" value="Genomic_DNA"/>
</dbReference>
<dbReference type="Gene3D" id="3.30.1460.40">
    <property type="entry name" value="[NiFe]-hydrogenase assembly chaperone, HybE"/>
    <property type="match status" value="1"/>
</dbReference>
<dbReference type="OrthoDB" id="9808980at2"/>
<keyword evidence="9" id="KW-1185">Reference proteome</keyword>
<dbReference type="GO" id="GO:0043448">
    <property type="term" value="P:alkane catabolic process"/>
    <property type="evidence" value="ECO:0007669"/>
    <property type="project" value="TreeGrafter"/>
</dbReference>
<evidence type="ECO:0000256" key="3">
    <source>
        <dbReference type="ARBA" id="ARBA00022723"/>
    </source>
</evidence>
<dbReference type="RefSeq" id="WP_109532513.1">
    <property type="nucleotide sequence ID" value="NZ_QEYD01000003.1"/>
</dbReference>
<feature type="region of interest" description="Disordered" evidence="6">
    <location>
        <begin position="229"/>
        <end position="266"/>
    </location>
</feature>
<evidence type="ECO:0000313" key="9">
    <source>
        <dbReference type="Proteomes" id="UP000244940"/>
    </source>
</evidence>
<dbReference type="InterPro" id="IPR038530">
    <property type="entry name" value="NiFe-hyd_HybE_sf"/>
</dbReference>